<keyword evidence="1" id="KW-0472">Membrane</keyword>
<evidence type="ECO:0000313" key="2">
    <source>
        <dbReference type="EMBL" id="KAK2824651.1"/>
    </source>
</evidence>
<protein>
    <recommendedName>
        <fullName evidence="4">G-protein coupled receptors family 1 profile domain-containing protein</fullName>
    </recommendedName>
</protein>
<organism evidence="2 3">
    <name type="scientific">Channa striata</name>
    <name type="common">Snakehead murrel</name>
    <name type="synonym">Ophicephalus striatus</name>
    <dbReference type="NCBI Taxonomy" id="64152"/>
    <lineage>
        <taxon>Eukaryota</taxon>
        <taxon>Metazoa</taxon>
        <taxon>Chordata</taxon>
        <taxon>Craniata</taxon>
        <taxon>Vertebrata</taxon>
        <taxon>Euteleostomi</taxon>
        <taxon>Actinopterygii</taxon>
        <taxon>Neopterygii</taxon>
        <taxon>Teleostei</taxon>
        <taxon>Neoteleostei</taxon>
        <taxon>Acanthomorphata</taxon>
        <taxon>Anabantaria</taxon>
        <taxon>Anabantiformes</taxon>
        <taxon>Channoidei</taxon>
        <taxon>Channidae</taxon>
        <taxon>Channa</taxon>
    </lineage>
</organism>
<keyword evidence="3" id="KW-1185">Reference proteome</keyword>
<evidence type="ECO:0000256" key="1">
    <source>
        <dbReference type="SAM" id="Phobius"/>
    </source>
</evidence>
<keyword evidence="1" id="KW-1133">Transmembrane helix</keyword>
<gene>
    <name evidence="2" type="ORF">Q5P01_021826</name>
</gene>
<feature type="transmembrane region" description="Helical" evidence="1">
    <location>
        <begin position="183"/>
        <end position="205"/>
    </location>
</feature>
<dbReference type="Gene3D" id="1.20.1070.10">
    <property type="entry name" value="Rhodopsin 7-helix transmembrane proteins"/>
    <property type="match status" value="1"/>
</dbReference>
<feature type="transmembrane region" description="Helical" evidence="1">
    <location>
        <begin position="117"/>
        <end position="140"/>
    </location>
</feature>
<proteinExistence type="predicted"/>
<evidence type="ECO:0008006" key="4">
    <source>
        <dbReference type="Google" id="ProtNLM"/>
    </source>
</evidence>
<dbReference type="Proteomes" id="UP001187415">
    <property type="component" value="Unassembled WGS sequence"/>
</dbReference>
<comment type="caution">
    <text evidence="2">The sequence shown here is derived from an EMBL/GenBank/DDBJ whole genome shotgun (WGS) entry which is preliminary data.</text>
</comment>
<dbReference type="EMBL" id="JAUPFM010000017">
    <property type="protein sequence ID" value="KAK2824651.1"/>
    <property type="molecule type" value="Genomic_DNA"/>
</dbReference>
<feature type="transmembrane region" description="Helical" evidence="1">
    <location>
        <begin position="84"/>
        <end position="105"/>
    </location>
</feature>
<dbReference type="AlphaFoldDB" id="A0AA88LUX6"/>
<dbReference type="SUPFAM" id="SSF81321">
    <property type="entry name" value="Family A G protein-coupled receptor-like"/>
    <property type="match status" value="1"/>
</dbReference>
<keyword evidence="1" id="KW-0812">Transmembrane</keyword>
<name>A0AA88LUX6_CHASR</name>
<evidence type="ECO:0000313" key="3">
    <source>
        <dbReference type="Proteomes" id="UP001187415"/>
    </source>
</evidence>
<feature type="transmembrane region" description="Helical" evidence="1">
    <location>
        <begin position="12"/>
        <end position="34"/>
    </location>
</feature>
<sequence>MNTQVRKDHVAAVYFINLLISNLIQLCCMTVLLTVNDVTIVLFLYIFQGFALMTSVYLMLCIALERCSFIISPRCSCFRQVMEIPVVVCFLFWVPSLFWLCRLVYSDLQIKEIILAFLLFLPFPLFILSLGGTLKALCAASRVPPDEKRRTVAIQVLLLLIYTLLFLPFAIWSLTDGYFHSILHYVIFTAVRFIPLANVGVYLFLRKGAADKFLSCVCRCTVDNSEISSRVNDDTVIAVSSV</sequence>
<accession>A0AA88LUX6</accession>
<feature type="transmembrane region" description="Helical" evidence="1">
    <location>
        <begin position="40"/>
        <end position="64"/>
    </location>
</feature>
<reference evidence="2" key="1">
    <citation type="submission" date="2023-07" db="EMBL/GenBank/DDBJ databases">
        <title>Chromosome-level Genome Assembly of Striped Snakehead (Channa striata).</title>
        <authorList>
            <person name="Liu H."/>
        </authorList>
    </citation>
    <scope>NUCLEOTIDE SEQUENCE</scope>
    <source>
        <strain evidence="2">Gz</strain>
        <tissue evidence="2">Muscle</tissue>
    </source>
</reference>
<feature type="transmembrane region" description="Helical" evidence="1">
    <location>
        <begin position="152"/>
        <end position="171"/>
    </location>
</feature>